<name>A0ABN7SKZ1_OIKDI</name>
<sequence length="498" mass="56258">MAGITDTQTQRQLAGIGMSGETIGGHKRLPDFVKGASTADKYQDKVDKIIMDLANQSMLNARNLLISERKNASEKTVSVAVDGTYNDSGIKKNSAQGCLVSCAAKVDGKYKIIGSKVVKKRQEISDEHLKKYQRGTVAPTGTASSALEKIGTRHVFEETLLPIHKALPDHVIQVACDADAKIRDPSNTNVYIDAEKCRQLMIPLINLAFHSDVAHIIKNIYGTFLRNFKTGSGADKFTKKQFLQFHMRVKFAIMEIITNRASGEWSHEDAMNKMEKTLRHAYSDHTMCDENCPRGPGIFQPFGNLTQEIIEERLRKFISTHFGENYIRECGQTGTTSPVEYLHAEMIRRRLWVKGTYASPLNYRYEVAGATAILIYNEGEVNAIRQIHKKLQYKVSNVGLDRLQRLDEESKKKCDVKMKKKAEIQNKRRQTQKQFADLGTYASQVQRDIDNARQAHIQSLEAKDLDDADEIPTFEELLQFEEENSASDFIDDEEEVEG</sequence>
<protein>
    <submittedName>
        <fullName evidence="2">Oidioi.mRNA.OKI2018_I69.XSR.g16705.t1.cds</fullName>
    </submittedName>
</protein>
<feature type="region of interest" description="Disordered" evidence="1">
    <location>
        <begin position="1"/>
        <end position="21"/>
    </location>
</feature>
<reference evidence="2 3" key="1">
    <citation type="submission" date="2021-04" db="EMBL/GenBank/DDBJ databases">
        <authorList>
            <person name="Bliznina A."/>
        </authorList>
    </citation>
    <scope>NUCLEOTIDE SEQUENCE [LARGE SCALE GENOMIC DNA]</scope>
</reference>
<dbReference type="Proteomes" id="UP001158576">
    <property type="component" value="Chromosome XSR"/>
</dbReference>
<proteinExistence type="predicted"/>
<feature type="compositionally biased region" description="Polar residues" evidence="1">
    <location>
        <begin position="1"/>
        <end position="12"/>
    </location>
</feature>
<accession>A0ABN7SKZ1</accession>
<keyword evidence="3" id="KW-1185">Reference proteome</keyword>
<evidence type="ECO:0000256" key="1">
    <source>
        <dbReference type="SAM" id="MobiDB-lite"/>
    </source>
</evidence>
<evidence type="ECO:0000313" key="3">
    <source>
        <dbReference type="Proteomes" id="UP001158576"/>
    </source>
</evidence>
<organism evidence="2 3">
    <name type="scientific">Oikopleura dioica</name>
    <name type="common">Tunicate</name>
    <dbReference type="NCBI Taxonomy" id="34765"/>
    <lineage>
        <taxon>Eukaryota</taxon>
        <taxon>Metazoa</taxon>
        <taxon>Chordata</taxon>
        <taxon>Tunicata</taxon>
        <taxon>Appendicularia</taxon>
        <taxon>Copelata</taxon>
        <taxon>Oikopleuridae</taxon>
        <taxon>Oikopleura</taxon>
    </lineage>
</organism>
<gene>
    <name evidence="2" type="ORF">OKIOD_LOCUS8263</name>
</gene>
<dbReference type="EMBL" id="OU015569">
    <property type="protein sequence ID" value="CAG5099826.1"/>
    <property type="molecule type" value="Genomic_DNA"/>
</dbReference>
<evidence type="ECO:0000313" key="2">
    <source>
        <dbReference type="EMBL" id="CAG5099826.1"/>
    </source>
</evidence>